<proteinExistence type="predicted"/>
<comment type="subcellular location">
    <subcellularLocation>
        <location evidence="1">Membrane</location>
        <topology evidence="1">Multi-pass membrane protein</topology>
    </subcellularLocation>
</comment>
<feature type="transmembrane region" description="Helical" evidence="5">
    <location>
        <begin position="245"/>
        <end position="262"/>
    </location>
</feature>
<dbReference type="EMBL" id="CP049740">
    <property type="protein sequence ID" value="QII82130.1"/>
    <property type="molecule type" value="Genomic_DNA"/>
</dbReference>
<feature type="transmembrane region" description="Helical" evidence="5">
    <location>
        <begin position="220"/>
        <end position="239"/>
    </location>
</feature>
<feature type="transmembrane region" description="Helical" evidence="5">
    <location>
        <begin position="45"/>
        <end position="66"/>
    </location>
</feature>
<keyword evidence="7" id="KW-1185">Reference proteome</keyword>
<feature type="transmembrane region" description="Helical" evidence="5">
    <location>
        <begin position="142"/>
        <end position="162"/>
    </location>
</feature>
<dbReference type="GO" id="GO:0016765">
    <property type="term" value="F:transferase activity, transferring alkyl or aryl (other than methyl) groups"/>
    <property type="evidence" value="ECO:0007669"/>
    <property type="project" value="InterPro"/>
</dbReference>
<keyword evidence="4 5" id="KW-0472">Membrane</keyword>
<evidence type="ECO:0000256" key="2">
    <source>
        <dbReference type="ARBA" id="ARBA00022692"/>
    </source>
</evidence>
<dbReference type="KEGG" id="jar:G7057_06580"/>
<accession>A0A6G7KA52</accession>
<dbReference type="Proteomes" id="UP000501451">
    <property type="component" value="Chromosome"/>
</dbReference>
<feature type="transmembrane region" description="Helical" evidence="5">
    <location>
        <begin position="118"/>
        <end position="135"/>
    </location>
</feature>
<keyword evidence="6" id="KW-0808">Transferase</keyword>
<protein>
    <submittedName>
        <fullName evidence="6">UbiA family prenyltransferase</fullName>
    </submittedName>
</protein>
<dbReference type="Pfam" id="PF01040">
    <property type="entry name" value="UbiA"/>
    <property type="match status" value="1"/>
</dbReference>
<keyword evidence="3 5" id="KW-1133">Transmembrane helix</keyword>
<reference evidence="6 7" key="1">
    <citation type="journal article" date="2017" name="Int. J. Syst. Evol. Microbiol.">
        <title>Jeotgalibaca porci sp. nov. and Jeotgalibaca arthritidis sp. nov., isolated from pigs, and emended description of the genus Jeotgalibaca.</title>
        <authorList>
            <person name="Zamora L."/>
            <person name="Perez-Sancho M."/>
            <person name="Dominguez L."/>
            <person name="Fernandez-Garayzabal J.F."/>
            <person name="Vela A.I."/>
        </authorList>
    </citation>
    <scope>NUCLEOTIDE SEQUENCE [LARGE SCALE GENOMIC DNA]</scope>
    <source>
        <strain evidence="6 7">CECT 9157</strain>
    </source>
</reference>
<keyword evidence="2 5" id="KW-0812">Transmembrane</keyword>
<feature type="transmembrane region" description="Helical" evidence="5">
    <location>
        <begin position="174"/>
        <end position="192"/>
    </location>
</feature>
<organism evidence="6 7">
    <name type="scientific">Jeotgalibaca arthritidis</name>
    <dbReference type="NCBI Taxonomy" id="1868794"/>
    <lineage>
        <taxon>Bacteria</taxon>
        <taxon>Bacillati</taxon>
        <taxon>Bacillota</taxon>
        <taxon>Bacilli</taxon>
        <taxon>Lactobacillales</taxon>
        <taxon>Carnobacteriaceae</taxon>
        <taxon>Jeotgalibaca</taxon>
    </lineage>
</organism>
<evidence type="ECO:0000313" key="6">
    <source>
        <dbReference type="EMBL" id="QII82130.1"/>
    </source>
</evidence>
<evidence type="ECO:0000256" key="3">
    <source>
        <dbReference type="ARBA" id="ARBA00022989"/>
    </source>
</evidence>
<dbReference type="GO" id="GO:0016020">
    <property type="term" value="C:membrane"/>
    <property type="evidence" value="ECO:0007669"/>
    <property type="project" value="UniProtKB-SubCell"/>
</dbReference>
<evidence type="ECO:0000256" key="4">
    <source>
        <dbReference type="ARBA" id="ARBA00023136"/>
    </source>
</evidence>
<gene>
    <name evidence="6" type="primary">ubiA</name>
    <name evidence="6" type="ORF">G7057_06580</name>
</gene>
<evidence type="ECO:0000256" key="1">
    <source>
        <dbReference type="ARBA" id="ARBA00004141"/>
    </source>
</evidence>
<dbReference type="InterPro" id="IPR044878">
    <property type="entry name" value="UbiA_sf"/>
</dbReference>
<dbReference type="Gene3D" id="1.10.357.140">
    <property type="entry name" value="UbiA prenyltransferase"/>
    <property type="match status" value="1"/>
</dbReference>
<dbReference type="AlphaFoldDB" id="A0A6G7KA52"/>
<name>A0A6G7KA52_9LACT</name>
<sequence length="294" mass="34230">MFKRLNGYINEMYPIIPRLLISLLMVAVQYFAVITFAQNQPAYQFNWADVGVVYTVFAFLFLLRIADEFKDFENDKINYPERALPSGRVFKKDLWALGIILFITMVAVNLLLPQSVLPFALVVFYGFLMTVWFFQRDKIEPSLVLALISHNPVQLILSFYVIHYVCFRYQLPIWTWQNICVALALYIPALLWEISRKIKAPEDENQYVTYSQVWGFEGSLRVVLAVAAVGVFFAMVLVYQQMGSFLLILAYGVLVYFIYRYYQAPQGKHLKALVPAYLIAHLLIFLVLICLRYF</sequence>
<feature type="transmembrane region" description="Helical" evidence="5">
    <location>
        <begin position="274"/>
        <end position="293"/>
    </location>
</feature>
<evidence type="ECO:0000313" key="7">
    <source>
        <dbReference type="Proteomes" id="UP000501451"/>
    </source>
</evidence>
<feature type="transmembrane region" description="Helical" evidence="5">
    <location>
        <begin position="12"/>
        <end position="33"/>
    </location>
</feature>
<feature type="transmembrane region" description="Helical" evidence="5">
    <location>
        <begin position="94"/>
        <end position="112"/>
    </location>
</feature>
<dbReference type="InterPro" id="IPR000537">
    <property type="entry name" value="UbiA_prenyltransferase"/>
</dbReference>
<evidence type="ECO:0000256" key="5">
    <source>
        <dbReference type="SAM" id="Phobius"/>
    </source>
</evidence>
<dbReference type="RefSeq" id="WP_166162163.1">
    <property type="nucleotide sequence ID" value="NZ_CP049740.1"/>
</dbReference>